<dbReference type="Proteomes" id="UP001583186">
    <property type="component" value="Unassembled WGS sequence"/>
</dbReference>
<organism evidence="2 3">
    <name type="scientific">Sporothrix stenoceras</name>
    <dbReference type="NCBI Taxonomy" id="5173"/>
    <lineage>
        <taxon>Eukaryota</taxon>
        <taxon>Fungi</taxon>
        <taxon>Dikarya</taxon>
        <taxon>Ascomycota</taxon>
        <taxon>Pezizomycotina</taxon>
        <taxon>Sordariomycetes</taxon>
        <taxon>Sordariomycetidae</taxon>
        <taxon>Ophiostomatales</taxon>
        <taxon>Ophiostomataceae</taxon>
        <taxon>Sporothrix</taxon>
    </lineage>
</organism>
<protein>
    <recommendedName>
        <fullName evidence="4">Nitrogen regulatory protein areA GATA-like domain-containing protein</fullName>
    </recommendedName>
</protein>
<comment type="caution">
    <text evidence="2">The sequence shown here is derived from an EMBL/GenBank/DDBJ whole genome shotgun (WGS) entry which is preliminary data.</text>
</comment>
<feature type="compositionally biased region" description="Polar residues" evidence="1">
    <location>
        <begin position="417"/>
        <end position="426"/>
    </location>
</feature>
<feature type="region of interest" description="Disordered" evidence="1">
    <location>
        <begin position="376"/>
        <end position="426"/>
    </location>
</feature>
<keyword evidence="3" id="KW-1185">Reference proteome</keyword>
<evidence type="ECO:0000313" key="2">
    <source>
        <dbReference type="EMBL" id="KAL1902679.1"/>
    </source>
</evidence>
<feature type="compositionally biased region" description="Polar residues" evidence="1">
    <location>
        <begin position="389"/>
        <end position="405"/>
    </location>
</feature>
<evidence type="ECO:0000313" key="3">
    <source>
        <dbReference type="Proteomes" id="UP001583186"/>
    </source>
</evidence>
<proteinExistence type="predicted"/>
<evidence type="ECO:0008006" key="4">
    <source>
        <dbReference type="Google" id="ProtNLM"/>
    </source>
</evidence>
<accession>A0ABR3ZQC4</accession>
<evidence type="ECO:0000256" key="1">
    <source>
        <dbReference type="SAM" id="MobiDB-lite"/>
    </source>
</evidence>
<reference evidence="2 3" key="1">
    <citation type="journal article" date="2024" name="IMA Fungus">
        <title>IMA Genome - F19 : A genome assembly and annotation guide to empower mycologists, including annotated draft genome sequences of Ceratocystis pirilliformis, Diaporthe australafricana, Fusarium ophioides, Paecilomyces lecythidis, and Sporothrix stenoceras.</title>
        <authorList>
            <person name="Aylward J."/>
            <person name="Wilson A.M."/>
            <person name="Visagie C.M."/>
            <person name="Spraker J."/>
            <person name="Barnes I."/>
            <person name="Buitendag C."/>
            <person name="Ceriani C."/>
            <person name="Del Mar Angel L."/>
            <person name="du Plessis D."/>
            <person name="Fuchs T."/>
            <person name="Gasser K."/>
            <person name="Kramer D."/>
            <person name="Li W."/>
            <person name="Munsamy K."/>
            <person name="Piso A."/>
            <person name="Price J.L."/>
            <person name="Sonnekus B."/>
            <person name="Thomas C."/>
            <person name="van der Nest A."/>
            <person name="van Dijk A."/>
            <person name="van Heerden A."/>
            <person name="van Vuuren N."/>
            <person name="Yilmaz N."/>
            <person name="Duong T.A."/>
            <person name="van der Merwe N.A."/>
            <person name="Wingfield M.J."/>
            <person name="Wingfield B.D."/>
        </authorList>
    </citation>
    <scope>NUCLEOTIDE SEQUENCE [LARGE SCALE GENOMIC DNA]</scope>
    <source>
        <strain evidence="2 3">CMW 5346</strain>
    </source>
</reference>
<gene>
    <name evidence="2" type="ORF">Sste5346_001121</name>
</gene>
<name>A0ABR3ZQC4_9PEZI</name>
<sequence>MKRPAIDQLVYEHILPRPKTSDPPNFSGLLTRFLVFEVRQEVHSFYGHLDTQEAKYPGLDYCHPIHRIRLSRWPWHRRLFRAFDALRLTPSEIANLTKWEGTRWAKERYEKEQSITILDTAADDMPDYRHVRREIKVDEEQPFGMHNNMTLLDSSHPAMVYARREDECILNASTNTNFNVNANAATGSATPSSHGPRPTVVAGFDITPVEDEAMNDVESGNREDSDDSIVTQSIGLQLNERLRERVAAHNAGDTSQPLDEDWEQWLKNALETGNLNMVAQHADLPFVHSEYTSQITQTASLSSNASANLNSNLLSSGGGGGDSVGIGLAYSNAVPGQNGLEYFNTVSAHIMTSAQQGNWNDVPEPLRDILRQTVEGGASPGELPELSEGLSSDNTAAASSSPSTGRTRDRTAMFRRTYSTLRLPSQ</sequence>
<dbReference type="EMBL" id="JAWCUI010000004">
    <property type="protein sequence ID" value="KAL1902679.1"/>
    <property type="molecule type" value="Genomic_DNA"/>
</dbReference>